<comment type="caution">
    <text evidence="8">The sequence shown here is derived from an EMBL/GenBank/DDBJ whole genome shotgun (WGS) entry which is preliminary data.</text>
</comment>
<dbReference type="GO" id="GO:0006024">
    <property type="term" value="P:glycosaminoglycan biosynthetic process"/>
    <property type="evidence" value="ECO:0007669"/>
    <property type="project" value="TreeGrafter"/>
</dbReference>
<gene>
    <name evidence="8" type="ORF">SNE40_014752</name>
</gene>
<evidence type="ECO:0000256" key="1">
    <source>
        <dbReference type="ARBA" id="ARBA00005375"/>
    </source>
</evidence>
<dbReference type="Proteomes" id="UP001347796">
    <property type="component" value="Unassembled WGS sequence"/>
</dbReference>
<keyword evidence="2" id="KW-0378">Hydrolase</keyword>
<proteinExistence type="inferred from homology"/>
<dbReference type="Pfam" id="PF00328">
    <property type="entry name" value="His_Phos_2"/>
    <property type="match status" value="1"/>
</dbReference>
<keyword evidence="9" id="KW-1185">Reference proteome</keyword>
<dbReference type="InterPro" id="IPR029033">
    <property type="entry name" value="His_PPase_superfam"/>
</dbReference>
<comment type="catalytic activity">
    <reaction evidence="3">
        <text>3-O-[beta-D-GlcA-(1-&gt;3)-beta-D-Gal-(1-&gt;3)-beta-D-Gal-(1-&gt;4)-beta-D-2-O-P-Xyl]-L-seryl-[protein] + H2O = 3-O-(beta-D-GlcA-(1-&gt;3)-beta-D-Gal-(1-&gt;3)-beta-D-Gal-(1-&gt;4)-beta-D-Xyl)-L-seryl-[protein] + phosphate</text>
        <dbReference type="Rhea" id="RHEA:56512"/>
        <dbReference type="Rhea" id="RHEA-COMP:12573"/>
        <dbReference type="Rhea" id="RHEA-COMP:14559"/>
        <dbReference type="ChEBI" id="CHEBI:15377"/>
        <dbReference type="ChEBI" id="CHEBI:43474"/>
        <dbReference type="ChEBI" id="CHEBI:132093"/>
        <dbReference type="ChEBI" id="CHEBI:140495"/>
    </reaction>
</comment>
<accession>A0AAN8JLQ1</accession>
<evidence type="ECO:0000256" key="5">
    <source>
        <dbReference type="ARBA" id="ARBA00041499"/>
    </source>
</evidence>
<evidence type="ECO:0000256" key="4">
    <source>
        <dbReference type="ARBA" id="ARBA00040357"/>
    </source>
</evidence>
<evidence type="ECO:0000256" key="2">
    <source>
        <dbReference type="ARBA" id="ARBA00022801"/>
    </source>
</evidence>
<keyword evidence="7" id="KW-0472">Membrane</keyword>
<feature type="transmembrane region" description="Helical" evidence="7">
    <location>
        <begin position="12"/>
        <end position="30"/>
    </location>
</feature>
<dbReference type="Gene3D" id="3.40.50.1240">
    <property type="entry name" value="Phosphoglycerate mutase-like"/>
    <property type="match status" value="1"/>
</dbReference>
<feature type="region of interest" description="Disordered" evidence="6">
    <location>
        <begin position="104"/>
        <end position="126"/>
    </location>
</feature>
<sequence length="550" mass="63271">MYRVLFLRRRAVCIVSAIWILTMLFTYVFVTEESQRSEGKRFRQQVRFKAKTDSLPLAEDTFQDIPPHKDSQDPDYGIPVEVNNANKKFLEEFVIVPDTDELKLTSKKGNQEKNPRDSTFENSSDPLSLPRIAEYCNIPKLPHTGQEGEVASVYKLKSVYTVMRHGDRTTLYTFPRHRNPTISCRFKSNMVAHPKINAFAQTMDSFTGKQNTGSLFLNWALYPNRAVCDSSFLTPVGALQHIINGVHFNQKYVQNLKLFKEVFSPDQVKIKVTEYSRTYQSAMAFLYGFLPTFNLTELNVQLTRNIFFCSEKAVGSSCECPSIQHFKKLSNREVMSAKLNLTRQKHLRKEIAEVFELNVDQLPFNYAMFDILSSYACHGIKLPCNNKGKCITKDMLSGLTEYLDKSGAAYEKSPSFKKHNQLSSYPLLMDIGNHMISVAHGKTNEKFVLYSGHDKTVSPVLSVLGINPGKWVKYATRVVFELYNRHDVKDHYYIRILHDGKDLTSQVNFCKEKMSNGLCKIKHFLQFLKEDILNETRTKQFSKACKDFTR</sequence>
<evidence type="ECO:0000256" key="3">
    <source>
        <dbReference type="ARBA" id="ARBA00036311"/>
    </source>
</evidence>
<dbReference type="CDD" id="cd07061">
    <property type="entry name" value="HP_HAP_like"/>
    <property type="match status" value="1"/>
</dbReference>
<dbReference type="InterPro" id="IPR000560">
    <property type="entry name" value="His_Pase_clade-2"/>
</dbReference>
<dbReference type="EMBL" id="JAZGQO010000010">
    <property type="protein sequence ID" value="KAK6176468.1"/>
    <property type="molecule type" value="Genomic_DNA"/>
</dbReference>
<keyword evidence="7" id="KW-1133">Transmembrane helix</keyword>
<feature type="compositionally biased region" description="Basic and acidic residues" evidence="6">
    <location>
        <begin position="104"/>
        <end position="119"/>
    </location>
</feature>
<dbReference type="AlphaFoldDB" id="A0AAN8JLQ1"/>
<comment type="similarity">
    <text evidence="1">Belongs to the histidine acid phosphatase family.</text>
</comment>
<dbReference type="SUPFAM" id="SSF53254">
    <property type="entry name" value="Phosphoglycerate mutase-like"/>
    <property type="match status" value="1"/>
</dbReference>
<evidence type="ECO:0000313" key="9">
    <source>
        <dbReference type="Proteomes" id="UP001347796"/>
    </source>
</evidence>
<protein>
    <recommendedName>
        <fullName evidence="4">2-phosphoxylose phosphatase 1</fullName>
    </recommendedName>
    <alternativeName>
        <fullName evidence="5">Acid phosphatase-like protein 2</fullName>
    </alternativeName>
</protein>
<dbReference type="InterPro" id="IPR050645">
    <property type="entry name" value="Histidine_acid_phosphatase"/>
</dbReference>
<dbReference type="GO" id="GO:0050650">
    <property type="term" value="P:chondroitin sulfate proteoglycan biosynthetic process"/>
    <property type="evidence" value="ECO:0007669"/>
    <property type="project" value="TreeGrafter"/>
</dbReference>
<evidence type="ECO:0000256" key="6">
    <source>
        <dbReference type="SAM" id="MobiDB-lite"/>
    </source>
</evidence>
<evidence type="ECO:0000256" key="7">
    <source>
        <dbReference type="SAM" id="Phobius"/>
    </source>
</evidence>
<dbReference type="PANTHER" id="PTHR11567:SF110">
    <property type="entry name" value="2-PHOSPHOXYLOSE PHOSPHATASE 1"/>
    <property type="match status" value="1"/>
</dbReference>
<evidence type="ECO:0000313" key="8">
    <source>
        <dbReference type="EMBL" id="KAK6176468.1"/>
    </source>
</evidence>
<organism evidence="8 9">
    <name type="scientific">Patella caerulea</name>
    <name type="common">Rayed Mediterranean limpet</name>
    <dbReference type="NCBI Taxonomy" id="87958"/>
    <lineage>
        <taxon>Eukaryota</taxon>
        <taxon>Metazoa</taxon>
        <taxon>Spiralia</taxon>
        <taxon>Lophotrochozoa</taxon>
        <taxon>Mollusca</taxon>
        <taxon>Gastropoda</taxon>
        <taxon>Patellogastropoda</taxon>
        <taxon>Patelloidea</taxon>
        <taxon>Patellidae</taxon>
        <taxon>Patella</taxon>
    </lineage>
</organism>
<dbReference type="GO" id="GO:0005794">
    <property type="term" value="C:Golgi apparatus"/>
    <property type="evidence" value="ECO:0007669"/>
    <property type="project" value="TreeGrafter"/>
</dbReference>
<keyword evidence="7" id="KW-0812">Transmembrane</keyword>
<dbReference type="PANTHER" id="PTHR11567">
    <property type="entry name" value="ACID PHOSPHATASE-RELATED"/>
    <property type="match status" value="1"/>
</dbReference>
<reference evidence="8 9" key="1">
    <citation type="submission" date="2024-01" db="EMBL/GenBank/DDBJ databases">
        <title>The genome of the rayed Mediterranean limpet Patella caerulea (Linnaeus, 1758).</title>
        <authorList>
            <person name="Anh-Thu Weber A."/>
            <person name="Halstead-Nussloch G."/>
        </authorList>
    </citation>
    <scope>NUCLEOTIDE SEQUENCE [LARGE SCALE GENOMIC DNA]</scope>
    <source>
        <strain evidence="8">AATW-2023a</strain>
        <tissue evidence="8">Whole specimen</tissue>
    </source>
</reference>
<name>A0AAN8JLQ1_PATCE</name>
<dbReference type="GO" id="GO:0016791">
    <property type="term" value="F:phosphatase activity"/>
    <property type="evidence" value="ECO:0007669"/>
    <property type="project" value="TreeGrafter"/>
</dbReference>